<dbReference type="EMBL" id="JBHSDV010000004">
    <property type="protein sequence ID" value="MFC4388648.1"/>
    <property type="molecule type" value="Genomic_DNA"/>
</dbReference>
<gene>
    <name evidence="1" type="ORF">ACFOZ1_12685</name>
</gene>
<organism evidence="1 2">
    <name type="scientific">Gracilibacillus marinus</name>
    <dbReference type="NCBI Taxonomy" id="630535"/>
    <lineage>
        <taxon>Bacteria</taxon>
        <taxon>Bacillati</taxon>
        <taxon>Bacillota</taxon>
        <taxon>Bacilli</taxon>
        <taxon>Bacillales</taxon>
        <taxon>Bacillaceae</taxon>
        <taxon>Gracilibacillus</taxon>
    </lineage>
</organism>
<dbReference type="RefSeq" id="WP_390199840.1">
    <property type="nucleotide sequence ID" value="NZ_JBHSDV010000004.1"/>
</dbReference>
<accession>A0ABV8W0P2</accession>
<sequence length="83" mass="9440">MYLCFLCNGLEKLTERCPKCEGHMLDAGKVVDYYGDYAAYVEVETQQRVDGYSNSSESHQCVHIGVCSNCNYIEEIAINEKEM</sequence>
<proteinExistence type="predicted"/>
<protein>
    <submittedName>
        <fullName evidence="1">Uncharacterized protein</fullName>
    </submittedName>
</protein>
<comment type="caution">
    <text evidence="1">The sequence shown here is derived from an EMBL/GenBank/DDBJ whole genome shotgun (WGS) entry which is preliminary data.</text>
</comment>
<evidence type="ECO:0000313" key="2">
    <source>
        <dbReference type="Proteomes" id="UP001595880"/>
    </source>
</evidence>
<keyword evidence="2" id="KW-1185">Reference proteome</keyword>
<evidence type="ECO:0000313" key="1">
    <source>
        <dbReference type="EMBL" id="MFC4388648.1"/>
    </source>
</evidence>
<name>A0ABV8W0P2_9BACI</name>
<reference evidence="2" key="1">
    <citation type="journal article" date="2019" name="Int. J. Syst. Evol. Microbiol.">
        <title>The Global Catalogue of Microorganisms (GCM) 10K type strain sequencing project: providing services to taxonomists for standard genome sequencing and annotation.</title>
        <authorList>
            <consortium name="The Broad Institute Genomics Platform"/>
            <consortium name="The Broad Institute Genome Sequencing Center for Infectious Disease"/>
            <person name="Wu L."/>
            <person name="Ma J."/>
        </authorList>
    </citation>
    <scope>NUCLEOTIDE SEQUENCE [LARGE SCALE GENOMIC DNA]</scope>
    <source>
        <strain evidence="2">KACC 14058</strain>
    </source>
</reference>
<dbReference type="Proteomes" id="UP001595880">
    <property type="component" value="Unassembled WGS sequence"/>
</dbReference>